<dbReference type="PANTHER" id="PTHR42535:SF2">
    <property type="entry name" value="CHROMOSOME UNDETERMINED SCAFFOLD_146, WHOLE GENOME SHOTGUN SEQUENCE"/>
    <property type="match status" value="1"/>
</dbReference>
<keyword evidence="1" id="KW-0732">Signal</keyword>
<dbReference type="Proteomes" id="UP000053904">
    <property type="component" value="Unassembled WGS sequence"/>
</dbReference>
<proteinExistence type="predicted"/>
<keyword evidence="3" id="KW-0472">Membrane</keyword>
<dbReference type="Gene3D" id="2.60.120.200">
    <property type="match status" value="1"/>
</dbReference>
<evidence type="ECO:0000259" key="4">
    <source>
        <dbReference type="SMART" id="SM00560"/>
    </source>
</evidence>
<dbReference type="SMART" id="SM00560">
    <property type="entry name" value="LamGL"/>
    <property type="match status" value="1"/>
</dbReference>
<dbReference type="EMBL" id="LGGO01000095">
    <property type="protein sequence ID" value="KUK76853.1"/>
    <property type="molecule type" value="Genomic_DNA"/>
</dbReference>
<feature type="domain" description="LamG-like jellyroll fold" evidence="4">
    <location>
        <begin position="576"/>
        <end position="710"/>
    </location>
</feature>
<dbReference type="InterPro" id="IPR018247">
    <property type="entry name" value="EF_Hand_1_Ca_BS"/>
</dbReference>
<dbReference type="InterPro" id="IPR013320">
    <property type="entry name" value="ConA-like_dom_sf"/>
</dbReference>
<dbReference type="SUPFAM" id="SSF49899">
    <property type="entry name" value="Concanavalin A-like lectins/glucanases"/>
    <property type="match status" value="1"/>
</dbReference>
<evidence type="ECO:0000256" key="2">
    <source>
        <dbReference type="ARBA" id="ARBA00023157"/>
    </source>
</evidence>
<dbReference type="AlphaFoldDB" id="A0A101HH93"/>
<keyword evidence="3" id="KW-0812">Transmembrane</keyword>
<feature type="transmembrane region" description="Helical" evidence="3">
    <location>
        <begin position="12"/>
        <end position="30"/>
    </location>
</feature>
<evidence type="ECO:0000313" key="6">
    <source>
        <dbReference type="Proteomes" id="UP000053904"/>
    </source>
</evidence>
<evidence type="ECO:0000256" key="3">
    <source>
        <dbReference type="SAM" id="Phobius"/>
    </source>
</evidence>
<gene>
    <name evidence="5" type="ORF">XD93_0689</name>
</gene>
<dbReference type="InterPro" id="IPR006558">
    <property type="entry name" value="LamG-like"/>
</dbReference>
<protein>
    <recommendedName>
        <fullName evidence="4">LamG-like jellyroll fold domain-containing protein</fullName>
    </recommendedName>
</protein>
<evidence type="ECO:0000313" key="5">
    <source>
        <dbReference type="EMBL" id="KUK76853.1"/>
    </source>
</evidence>
<organism evidence="5 6">
    <name type="scientific">candidate division WS6 bacterium 34_10</name>
    <dbReference type="NCBI Taxonomy" id="1641389"/>
    <lineage>
        <taxon>Bacteria</taxon>
        <taxon>Candidatus Dojkabacteria</taxon>
    </lineage>
</organism>
<accession>A0A101HH93</accession>
<evidence type="ECO:0000256" key="1">
    <source>
        <dbReference type="ARBA" id="ARBA00022729"/>
    </source>
</evidence>
<comment type="caution">
    <text evidence="5">The sequence shown here is derived from an EMBL/GenBank/DDBJ whole genome shotgun (WGS) entry which is preliminary data.</text>
</comment>
<reference evidence="6" key="1">
    <citation type="journal article" date="2015" name="MBio">
        <title>Genome-Resolved Metagenomic Analysis Reveals Roles for Candidate Phyla and Other Microbial Community Members in Biogeochemical Transformations in Oil Reservoirs.</title>
        <authorList>
            <person name="Hu P."/>
            <person name="Tom L."/>
            <person name="Singh A."/>
            <person name="Thomas B.C."/>
            <person name="Baker B.J."/>
            <person name="Piceno Y.M."/>
            <person name="Andersen G.L."/>
            <person name="Banfield J.F."/>
        </authorList>
    </citation>
    <scope>NUCLEOTIDE SEQUENCE [LARGE SCALE GENOMIC DNA]</scope>
</reference>
<sequence length="716" mass="80822">MRKRKSKKLTNILSIGSFFVIMPLLVLFVFRDDVNFDLRSDASSTGLCAHYAYADLDNDDSVGMGDFAIWLNKYREFKDDSSTYSRYYDLDKDGNIALGDFSLWLNRWREYKSCRLDSSNCFKGCAIEIPVCGDTICEGNETKANCPTDCIVCGDGICEGDETTASCPSDCEEDEPIDNPVTDAEYTVKVASVAYYPIDISGNLDKTVVNNNWNEYNMSLTQVKNKVDGLISGLESSLEEGSIYKGYSNPNARKSMEYVIHLEKEYEEAIPVDYNKNYYNSDSIYMTDYNDIMNRLNICDLVDNQGVKEVWIWSYTGIDRTGWESNFSSKYGDISNSDNDTSDLPICNGSYTVYEFNYGRGVNEAIHSTFHQLESIFRFLDADLFDNKFVGEVGANAEGIRRCGNCHYPPNGTEKDGWGYDYANREVYVESDFLDWKPETIGKTTNFNCELWDCDERKYYIMWRQSVPGLNNGLIYKGKSMPNWWSFIADFDGMMARMVTNPSSLPLLGYWELEDLAFRDSSGNSFHGSPKGAHRVVSVIGKKGNAAEIGLNDSRIEIDEGSKFLLNNAGSLFRSQNFTIMAYVKRPNTSCNYNYCAIFSKGSDHFQGYSMAVYNKKLSLRINDDASNAAIGSTTLNANTWYHLAATYNSSTGKLKVYVNGVLDGTATKTGPITYKDARVVIGNANFKYDLPLMGQIDEVRFFNKALSEQEIMSYL</sequence>
<keyword evidence="3" id="KW-1133">Transmembrane helix</keyword>
<name>A0A101HH93_9BACT</name>
<dbReference type="PANTHER" id="PTHR42535">
    <property type="entry name" value="OOKINETE PROTEIN, PUTATIVE-RELATED"/>
    <property type="match status" value="1"/>
</dbReference>
<dbReference type="Pfam" id="PF13385">
    <property type="entry name" value="Laminin_G_3"/>
    <property type="match status" value="1"/>
</dbReference>
<dbReference type="PROSITE" id="PS00018">
    <property type="entry name" value="EF_HAND_1"/>
    <property type="match status" value="1"/>
</dbReference>
<keyword evidence="2" id="KW-1015">Disulfide bond</keyword>